<dbReference type="RefSeq" id="WP_025933237.1">
    <property type="nucleotide sequence ID" value="NZ_CP138934.1"/>
</dbReference>
<dbReference type="HAMAP" id="MF_00902">
    <property type="entry name" value="TatC"/>
    <property type="match status" value="1"/>
</dbReference>
<dbReference type="Pfam" id="PF00902">
    <property type="entry name" value="TatC"/>
    <property type="match status" value="1"/>
</dbReference>
<dbReference type="NCBIfam" id="TIGR00945">
    <property type="entry name" value="tatC"/>
    <property type="match status" value="1"/>
</dbReference>
<dbReference type="PROSITE" id="PS01218">
    <property type="entry name" value="TATC"/>
    <property type="match status" value="1"/>
</dbReference>
<comment type="subcellular location">
    <subcellularLocation>
        <location evidence="5">Cell membrane</location>
        <topology evidence="5">Multi-pass membrane protein</topology>
    </subcellularLocation>
    <subcellularLocation>
        <location evidence="1">Membrane</location>
        <topology evidence="1">Multi-pass membrane protein</topology>
    </subcellularLocation>
</comment>
<evidence type="ECO:0000256" key="2">
    <source>
        <dbReference type="ARBA" id="ARBA00022692"/>
    </source>
</evidence>
<keyword evidence="4 5" id="KW-0472">Membrane</keyword>
<comment type="similarity">
    <text evidence="5">Belongs to the TatC family.</text>
</comment>
<dbReference type="InterPro" id="IPR019820">
    <property type="entry name" value="Sec-indep_translocase_CS"/>
</dbReference>
<keyword evidence="5" id="KW-0653">Protein transport</keyword>
<dbReference type="eggNOG" id="COG0805">
    <property type="taxonomic scope" value="Bacteria"/>
</dbReference>
<gene>
    <name evidence="5" type="primary">tatC</name>
    <name evidence="6" type="ORF">EU91_0638</name>
</gene>
<keyword evidence="3 5" id="KW-1133">Transmembrane helix</keyword>
<evidence type="ECO:0000313" key="7">
    <source>
        <dbReference type="Proteomes" id="UP000030598"/>
    </source>
</evidence>
<keyword evidence="5" id="KW-0813">Transport</keyword>
<evidence type="ECO:0000256" key="4">
    <source>
        <dbReference type="ARBA" id="ARBA00023136"/>
    </source>
</evidence>
<evidence type="ECO:0000256" key="5">
    <source>
        <dbReference type="HAMAP-Rule" id="MF_00902"/>
    </source>
</evidence>
<evidence type="ECO:0000313" key="6">
    <source>
        <dbReference type="EMBL" id="KGF88703.1"/>
    </source>
</evidence>
<sequence>MRGTGQSEKKLSDSMTFSDHLEELRQRILNSIYSILISIFFSFLIIKPLISFLEIPAGDIHLLQLAPGEFLFVAIKVAGYSGLIVSMPYIFYQIILFISPGLTKQEKSLILPAVFGSGLLFFLGLIFSWWILVPAAINFFISFGADIVEPTWSIERYFDFVLLLMSSTAIAFQLPVLQFILGSLGIITTEKMISNWKIVVISSAILSAVITPSTDPLTMSLLSISIVFLFFVGTGLTYLSENLKSKTLSSSH</sequence>
<dbReference type="GO" id="GO:0009977">
    <property type="term" value="F:proton motive force dependent protein transmembrane transporter activity"/>
    <property type="evidence" value="ECO:0007669"/>
    <property type="project" value="TreeGrafter"/>
</dbReference>
<comment type="caution">
    <text evidence="6">The sequence shown here is derived from an EMBL/GenBank/DDBJ whole genome shotgun (WGS) entry which is preliminary data.</text>
</comment>
<dbReference type="PANTHER" id="PTHR30371">
    <property type="entry name" value="SEC-INDEPENDENT PROTEIN TRANSLOCASE PROTEIN TATC"/>
    <property type="match status" value="1"/>
</dbReference>
<dbReference type="Proteomes" id="UP000030598">
    <property type="component" value="Unassembled WGS sequence"/>
</dbReference>
<dbReference type="EMBL" id="JNAH01000003">
    <property type="protein sequence ID" value="KGF88703.1"/>
    <property type="molecule type" value="Genomic_DNA"/>
</dbReference>
<name>A0A0A1ZKG0_PROMR</name>
<keyword evidence="2 5" id="KW-0812">Transmembrane</keyword>
<proteinExistence type="inferred from homology"/>
<keyword evidence="5" id="KW-0811">Translocation</keyword>
<comment type="function">
    <text evidence="5">Part of the twin-arginine translocation (Tat) system that transports large folded proteins containing a characteristic twin-arginine motif in their signal peptide across membranes.</text>
</comment>
<protein>
    <recommendedName>
        <fullName evidence="5">Sec-independent protein translocase protein TatC</fullName>
    </recommendedName>
</protein>
<accession>A0A0A1ZKG0</accession>
<dbReference type="STRING" id="59925.EU91_0638"/>
<reference evidence="7" key="1">
    <citation type="journal article" date="2014" name="Sci. Data">
        <title>Genomes of diverse isolates of the marine cyanobacterium Prochlorococcus.</title>
        <authorList>
            <person name="Biller S."/>
            <person name="Berube P."/>
            <person name="Thompson J."/>
            <person name="Kelly L."/>
            <person name="Roggensack S."/>
            <person name="Awad L."/>
            <person name="Roache-Johnson K."/>
            <person name="Ding H."/>
            <person name="Giovannoni S.J."/>
            <person name="Moore L.R."/>
            <person name="Chisholm S.W."/>
        </authorList>
    </citation>
    <scope>NUCLEOTIDE SEQUENCE [LARGE SCALE GENOMIC DNA]</scope>
    <source>
        <strain evidence="7">GP2</strain>
    </source>
</reference>
<dbReference type="AlphaFoldDB" id="A0A0A1ZKG0"/>
<dbReference type="GO" id="GO:0043953">
    <property type="term" value="P:protein transport by the Tat complex"/>
    <property type="evidence" value="ECO:0007669"/>
    <property type="project" value="UniProtKB-UniRule"/>
</dbReference>
<dbReference type="GO" id="GO:0065002">
    <property type="term" value="P:intracellular protein transmembrane transport"/>
    <property type="evidence" value="ECO:0007669"/>
    <property type="project" value="TreeGrafter"/>
</dbReference>
<dbReference type="OrthoDB" id="9777044at2"/>
<evidence type="ECO:0000256" key="1">
    <source>
        <dbReference type="ARBA" id="ARBA00004141"/>
    </source>
</evidence>
<organism evidence="6 7">
    <name type="scientific">Prochlorococcus marinus str. GP2</name>
    <dbReference type="NCBI Taxonomy" id="59925"/>
    <lineage>
        <taxon>Bacteria</taxon>
        <taxon>Bacillati</taxon>
        <taxon>Cyanobacteriota</taxon>
        <taxon>Cyanophyceae</taxon>
        <taxon>Synechococcales</taxon>
        <taxon>Prochlorococcaceae</taxon>
        <taxon>Prochlorococcus</taxon>
    </lineage>
</organism>
<evidence type="ECO:0000256" key="3">
    <source>
        <dbReference type="ARBA" id="ARBA00022989"/>
    </source>
</evidence>
<comment type="subunit">
    <text evidence="5">Forms a complex with TatA.</text>
</comment>
<dbReference type="InterPro" id="IPR002033">
    <property type="entry name" value="TatC"/>
</dbReference>
<dbReference type="GO" id="GO:0033281">
    <property type="term" value="C:TAT protein transport complex"/>
    <property type="evidence" value="ECO:0007669"/>
    <property type="project" value="UniProtKB-UniRule"/>
</dbReference>
<dbReference type="PRINTS" id="PR01840">
    <property type="entry name" value="TATCFAMILY"/>
</dbReference>
<keyword evidence="5" id="KW-1003">Cell membrane</keyword>
<dbReference type="PANTHER" id="PTHR30371:SF0">
    <property type="entry name" value="SEC-INDEPENDENT PROTEIN TRANSLOCASE PROTEIN TATC, CHLOROPLASTIC-RELATED"/>
    <property type="match status" value="1"/>
</dbReference>